<dbReference type="Pfam" id="PF05573">
    <property type="entry name" value="NosL"/>
    <property type="match status" value="1"/>
</dbReference>
<dbReference type="PANTHER" id="PTHR41247">
    <property type="entry name" value="HTH-TYPE TRANSCRIPTIONAL REPRESSOR YCNK"/>
    <property type="match status" value="1"/>
</dbReference>
<dbReference type="Gene3D" id="3.30.70.2050">
    <property type="match status" value="1"/>
</dbReference>
<evidence type="ECO:0008006" key="2">
    <source>
        <dbReference type="Google" id="ProtNLM"/>
    </source>
</evidence>
<reference evidence="1" key="1">
    <citation type="submission" date="2016-10" db="EMBL/GenBank/DDBJ databases">
        <authorList>
            <person name="de Groot N.N."/>
        </authorList>
    </citation>
    <scope>NUCLEOTIDE SEQUENCE</scope>
</reference>
<dbReference type="EMBL" id="FPHI01000024">
    <property type="protein sequence ID" value="SFV63829.1"/>
    <property type="molecule type" value="Genomic_DNA"/>
</dbReference>
<sequence>MKKIILTIAALLMLGSHSYAKASTNGHQEEIKIHQGKKMPTRFQAVAPHKAEILQTGKSKMFCPHCGMTLPMFYKTNYTVKVQGKIKQYCSLHCLAEAMAQGEKVTNIQVVDTTTLKFIDAQKASYVVGSSKAATMSKVSKYAFADKADAQAFAKKFGGKVMPFKDTLALVQHSLAKESAMIRKKQKMMAKKGEMMFQKMCQPVERTFHSVAEAKTYLNTQKPCGELKGKKLQAIGLYLKFRNQ</sequence>
<proteinExistence type="predicted"/>
<gene>
    <name evidence="1" type="ORF">MNB_SV-3-511</name>
</gene>
<dbReference type="PANTHER" id="PTHR41247:SF1">
    <property type="entry name" value="HTH-TYPE TRANSCRIPTIONAL REPRESSOR YCNK"/>
    <property type="match status" value="1"/>
</dbReference>
<evidence type="ECO:0000313" key="1">
    <source>
        <dbReference type="EMBL" id="SFV63829.1"/>
    </source>
</evidence>
<name>A0A1W1CDG8_9ZZZZ</name>
<dbReference type="AlphaFoldDB" id="A0A1W1CDG8"/>
<dbReference type="InterPro" id="IPR008719">
    <property type="entry name" value="N2O_reductase_NosL"/>
</dbReference>
<accession>A0A1W1CDG8</accession>
<dbReference type="SUPFAM" id="SSF160387">
    <property type="entry name" value="NosL/MerB-like"/>
    <property type="match status" value="1"/>
</dbReference>
<protein>
    <recommendedName>
        <fullName evidence="2">Nitrous oxide reductase maturation protein, outer-membrane lipoprotein NosL</fullName>
    </recommendedName>
</protein>
<organism evidence="1">
    <name type="scientific">hydrothermal vent metagenome</name>
    <dbReference type="NCBI Taxonomy" id="652676"/>
    <lineage>
        <taxon>unclassified sequences</taxon>
        <taxon>metagenomes</taxon>
        <taxon>ecological metagenomes</taxon>
    </lineage>
</organism>